<keyword evidence="2" id="KW-1185">Reference proteome</keyword>
<evidence type="ECO:0000313" key="1">
    <source>
        <dbReference type="EMBL" id="GFQ89525.1"/>
    </source>
</evidence>
<protein>
    <submittedName>
        <fullName evidence="1">Uncharacterized protein</fullName>
    </submittedName>
</protein>
<reference evidence="1" key="1">
    <citation type="submission" date="2020-07" db="EMBL/GenBank/DDBJ databases">
        <title>Multicomponent nature underlies the extraordinary mechanical properties of spider dragline silk.</title>
        <authorList>
            <person name="Kono N."/>
            <person name="Nakamura H."/>
            <person name="Mori M."/>
            <person name="Yoshida Y."/>
            <person name="Ohtoshi R."/>
            <person name="Malay A.D."/>
            <person name="Moran D.A.P."/>
            <person name="Tomita M."/>
            <person name="Numata K."/>
            <person name="Arakawa K."/>
        </authorList>
    </citation>
    <scope>NUCLEOTIDE SEQUENCE</scope>
</reference>
<accession>A0A8X6KWW6</accession>
<dbReference type="AlphaFoldDB" id="A0A8X6KWW6"/>
<evidence type="ECO:0000313" key="2">
    <source>
        <dbReference type="Proteomes" id="UP000887116"/>
    </source>
</evidence>
<comment type="caution">
    <text evidence="1">The sequence shown here is derived from an EMBL/GenBank/DDBJ whole genome shotgun (WGS) entry which is preliminary data.</text>
</comment>
<gene>
    <name evidence="1" type="ORF">TNCT_4681</name>
</gene>
<organism evidence="1 2">
    <name type="scientific">Trichonephila clavata</name>
    <name type="common">Joro spider</name>
    <name type="synonym">Nephila clavata</name>
    <dbReference type="NCBI Taxonomy" id="2740835"/>
    <lineage>
        <taxon>Eukaryota</taxon>
        <taxon>Metazoa</taxon>
        <taxon>Ecdysozoa</taxon>
        <taxon>Arthropoda</taxon>
        <taxon>Chelicerata</taxon>
        <taxon>Arachnida</taxon>
        <taxon>Araneae</taxon>
        <taxon>Araneomorphae</taxon>
        <taxon>Entelegynae</taxon>
        <taxon>Araneoidea</taxon>
        <taxon>Nephilidae</taxon>
        <taxon>Trichonephila</taxon>
    </lineage>
</organism>
<proteinExistence type="predicted"/>
<name>A0A8X6KWW6_TRICU</name>
<dbReference type="EMBL" id="BMAO01013538">
    <property type="protein sequence ID" value="GFQ89525.1"/>
    <property type="molecule type" value="Genomic_DNA"/>
</dbReference>
<sequence>MNGLKREENNDESIRLSGFFLCVSLETNADFHDSAKTLSWEYTIIAMPSGRISSTTYFHYLFNEEVDDESEFINLRCMSYNIDLTWINL</sequence>
<dbReference type="Proteomes" id="UP000887116">
    <property type="component" value="Unassembled WGS sequence"/>
</dbReference>